<dbReference type="InterPro" id="IPR011444">
    <property type="entry name" value="DUF1549"/>
</dbReference>
<evidence type="ECO:0000313" key="3">
    <source>
        <dbReference type="EMBL" id="QDU97558.1"/>
    </source>
</evidence>
<evidence type="ECO:0008006" key="5">
    <source>
        <dbReference type="Google" id="ProtNLM"/>
    </source>
</evidence>
<dbReference type="Gene3D" id="2.60.40.1080">
    <property type="match status" value="2"/>
</dbReference>
<evidence type="ECO:0000259" key="2">
    <source>
        <dbReference type="Pfam" id="PF07587"/>
    </source>
</evidence>
<feature type="domain" description="DUF1553" evidence="2">
    <location>
        <begin position="598"/>
        <end position="829"/>
    </location>
</feature>
<dbReference type="Proteomes" id="UP000317648">
    <property type="component" value="Chromosome"/>
</dbReference>
<dbReference type="AlphaFoldDB" id="A0A518E0E4"/>
<dbReference type="PANTHER" id="PTHR35889:SF3">
    <property type="entry name" value="F-BOX DOMAIN-CONTAINING PROTEIN"/>
    <property type="match status" value="1"/>
</dbReference>
<dbReference type="InterPro" id="IPR022655">
    <property type="entry name" value="DUF1553"/>
</dbReference>
<gene>
    <name evidence="3" type="ORF">Pla8534_54070</name>
</gene>
<dbReference type="SUPFAM" id="SSF49373">
    <property type="entry name" value="Invasin/intimin cell-adhesion fragments"/>
    <property type="match status" value="1"/>
</dbReference>
<protein>
    <recommendedName>
        <fullName evidence="5">Bacterial Ig-like domain (Group 2)</fullName>
    </recommendedName>
</protein>
<keyword evidence="4" id="KW-1185">Reference proteome</keyword>
<feature type="domain" description="DUF1549" evidence="1">
    <location>
        <begin position="368"/>
        <end position="550"/>
    </location>
</feature>
<proteinExistence type="predicted"/>
<dbReference type="PANTHER" id="PTHR35889">
    <property type="entry name" value="CYCLOINULO-OLIGOSACCHARIDE FRUCTANOTRANSFERASE-RELATED"/>
    <property type="match status" value="1"/>
</dbReference>
<accession>A0A518E0E4</accession>
<dbReference type="RefSeq" id="WP_145056324.1">
    <property type="nucleotide sequence ID" value="NZ_CP036433.1"/>
</dbReference>
<dbReference type="EMBL" id="CP036433">
    <property type="protein sequence ID" value="QDU97558.1"/>
    <property type="molecule type" value="Genomic_DNA"/>
</dbReference>
<dbReference type="Pfam" id="PF07587">
    <property type="entry name" value="PSD1"/>
    <property type="match status" value="1"/>
</dbReference>
<evidence type="ECO:0000313" key="4">
    <source>
        <dbReference type="Proteomes" id="UP000317648"/>
    </source>
</evidence>
<sequence>MSKNQPRSQKPDQRPAVCNPAAACLLTAWCWLALLDPGATVAAAEPPAAPVPAVVDGQTPEPASAALLSVESLTALPGQVVLTGARSRQQLLLDGAVGDQRVDLTRAATYVSQQPEVAVVDEQGVVRPRGDGSAVIVARYQDHAVNIPVEVRQFDEPAPVEFATEVIAALSKAGCNVGACHGSPQGKGGFRLSLRGYDPQLDLRTLTREGYGRRTNRFDPDQSLVLRKPLGQTPHRGGVRLATNDINHQAIRSWIAEGCQQSESPRRLVRLQVLPDQRRLVSGQPQQQLIALAHFDNGEVQDVTERAVFTTNDEAGASVSADGRVEFHRTAEATFLVRYLSQVVGSRMTYVRHDPEFKFQSPPVVNFVDEHLFARQKELQIQPAGLATDAEFLRRVYLDTIGVPPTAEESIAFLDSADPDKRSQLIETLLQRDEFAAFWALKWADVMRGSEVTISRRGVHSFHRYLIDHFAADRPFDQFARETLTSLGDTVHKPAANFHRIARTPEDAAEAMSQLFMGVRIGCAKCHNHPFEAITQNDYYGLAAYFARIKFKGSQRGLDHEVVYLDRRSEVKHPVTNQNVAPVAFGVEPGELTDDDDRREKLLEWLTAPENPYFARSIVNRVWFHLLGRGIVDPVDDFRDTNPPANEELLAALAEHFVEQGYRIKPVVRVILNSSAYQLSSRSPSHVSPFSADPEPQFAQALIGMRTAEQILDSISAATGVPEKFDGYPPGLRAMELADGAVDHAFLKAFSKPVRDATCECGRDGDPSLSQVIHLLNNPEMLANMKSPGGHIARWLAAGKTEAQVVELIYLTTLSRRPTLAERELLEQHLSKATDRQEGLYDIQHALLNSHEFLLRH</sequence>
<organism evidence="3 4">
    <name type="scientific">Lignipirellula cremea</name>
    <dbReference type="NCBI Taxonomy" id="2528010"/>
    <lineage>
        <taxon>Bacteria</taxon>
        <taxon>Pseudomonadati</taxon>
        <taxon>Planctomycetota</taxon>
        <taxon>Planctomycetia</taxon>
        <taxon>Pirellulales</taxon>
        <taxon>Pirellulaceae</taxon>
        <taxon>Lignipirellula</taxon>
    </lineage>
</organism>
<name>A0A518E0E4_9BACT</name>
<dbReference type="KEGG" id="lcre:Pla8534_54070"/>
<dbReference type="Pfam" id="PF07583">
    <property type="entry name" value="PSCyt2"/>
    <property type="match status" value="1"/>
</dbReference>
<dbReference type="OrthoDB" id="226729at2"/>
<evidence type="ECO:0000259" key="1">
    <source>
        <dbReference type="Pfam" id="PF07583"/>
    </source>
</evidence>
<dbReference type="InterPro" id="IPR008964">
    <property type="entry name" value="Invasin/intimin_cell_adhesion"/>
</dbReference>
<reference evidence="3 4" key="1">
    <citation type="submission" date="2019-02" db="EMBL/GenBank/DDBJ databases">
        <title>Deep-cultivation of Planctomycetes and their phenomic and genomic characterization uncovers novel biology.</title>
        <authorList>
            <person name="Wiegand S."/>
            <person name="Jogler M."/>
            <person name="Boedeker C."/>
            <person name="Pinto D."/>
            <person name="Vollmers J."/>
            <person name="Rivas-Marin E."/>
            <person name="Kohn T."/>
            <person name="Peeters S.H."/>
            <person name="Heuer A."/>
            <person name="Rast P."/>
            <person name="Oberbeckmann S."/>
            <person name="Bunk B."/>
            <person name="Jeske O."/>
            <person name="Meyerdierks A."/>
            <person name="Storesund J.E."/>
            <person name="Kallscheuer N."/>
            <person name="Luecker S."/>
            <person name="Lage O.M."/>
            <person name="Pohl T."/>
            <person name="Merkel B.J."/>
            <person name="Hornburger P."/>
            <person name="Mueller R.-W."/>
            <person name="Bruemmer F."/>
            <person name="Labrenz M."/>
            <person name="Spormann A.M."/>
            <person name="Op den Camp H."/>
            <person name="Overmann J."/>
            <person name="Amann R."/>
            <person name="Jetten M.S.M."/>
            <person name="Mascher T."/>
            <person name="Medema M.H."/>
            <person name="Devos D.P."/>
            <person name="Kaster A.-K."/>
            <person name="Ovreas L."/>
            <person name="Rohde M."/>
            <person name="Galperin M.Y."/>
            <person name="Jogler C."/>
        </authorList>
    </citation>
    <scope>NUCLEOTIDE SEQUENCE [LARGE SCALE GENOMIC DNA]</scope>
    <source>
        <strain evidence="3 4">Pla85_3_4</strain>
    </source>
</reference>